<gene>
    <name evidence="1" type="ORF">RFULGI_LOCUS19206</name>
</gene>
<feature type="non-terminal residue" evidence="1">
    <location>
        <position position="59"/>
    </location>
</feature>
<comment type="caution">
    <text evidence="1">The sequence shown here is derived from an EMBL/GenBank/DDBJ whole genome shotgun (WGS) entry which is preliminary data.</text>
</comment>
<reference evidence="1" key="1">
    <citation type="submission" date="2021-06" db="EMBL/GenBank/DDBJ databases">
        <authorList>
            <person name="Kallberg Y."/>
            <person name="Tangrot J."/>
            <person name="Rosling A."/>
        </authorList>
    </citation>
    <scope>NUCLEOTIDE SEQUENCE</scope>
    <source>
        <strain evidence="1">IN212</strain>
    </source>
</reference>
<evidence type="ECO:0000313" key="1">
    <source>
        <dbReference type="EMBL" id="CAG8815571.1"/>
    </source>
</evidence>
<accession>A0A9N9K9A7</accession>
<name>A0A9N9K9A7_9GLOM</name>
<feature type="non-terminal residue" evidence="1">
    <location>
        <position position="1"/>
    </location>
</feature>
<dbReference type="EMBL" id="CAJVPZ010091442">
    <property type="protein sequence ID" value="CAG8815571.1"/>
    <property type="molecule type" value="Genomic_DNA"/>
</dbReference>
<dbReference type="Proteomes" id="UP000789396">
    <property type="component" value="Unassembled WGS sequence"/>
</dbReference>
<proteinExistence type="predicted"/>
<dbReference type="AlphaFoldDB" id="A0A9N9K9A7"/>
<sequence length="59" mass="7160">TLIITEREKRPAFDIFTYKLFFNSMNSKHLKTLYTSGALLDNLYSRDYQKIFLDHNIKW</sequence>
<protein>
    <submittedName>
        <fullName evidence="1">8699_t:CDS:1</fullName>
    </submittedName>
</protein>
<keyword evidence="2" id="KW-1185">Reference proteome</keyword>
<evidence type="ECO:0000313" key="2">
    <source>
        <dbReference type="Proteomes" id="UP000789396"/>
    </source>
</evidence>
<organism evidence="1 2">
    <name type="scientific">Racocetra fulgida</name>
    <dbReference type="NCBI Taxonomy" id="60492"/>
    <lineage>
        <taxon>Eukaryota</taxon>
        <taxon>Fungi</taxon>
        <taxon>Fungi incertae sedis</taxon>
        <taxon>Mucoromycota</taxon>
        <taxon>Glomeromycotina</taxon>
        <taxon>Glomeromycetes</taxon>
        <taxon>Diversisporales</taxon>
        <taxon>Gigasporaceae</taxon>
        <taxon>Racocetra</taxon>
    </lineage>
</organism>